<evidence type="ECO:0000313" key="3">
    <source>
        <dbReference type="EMBL" id="MCG2432121.1"/>
    </source>
</evidence>
<dbReference type="InterPro" id="IPR003675">
    <property type="entry name" value="Rce1/LyrA-like_dom"/>
</dbReference>
<dbReference type="GO" id="GO:0004175">
    <property type="term" value="F:endopeptidase activity"/>
    <property type="evidence" value="ECO:0007669"/>
    <property type="project" value="UniProtKB-ARBA"/>
</dbReference>
<feature type="transmembrane region" description="Helical" evidence="1">
    <location>
        <begin position="76"/>
        <end position="94"/>
    </location>
</feature>
<feature type="transmembrane region" description="Helical" evidence="1">
    <location>
        <begin position="126"/>
        <end position="145"/>
    </location>
</feature>
<feature type="domain" description="CAAX prenyl protease 2/Lysostaphin resistance protein A-like" evidence="2">
    <location>
        <begin position="125"/>
        <end position="213"/>
    </location>
</feature>
<protein>
    <submittedName>
        <fullName evidence="3">CPBP family intramembrane metalloprotease</fullName>
    </submittedName>
</protein>
<name>A0A9X1UE00_9FLAO</name>
<gene>
    <name evidence="3" type="ORF">K8344_13420</name>
</gene>
<accession>A0A9X1UE00</accession>
<feature type="transmembrane region" description="Helical" evidence="1">
    <location>
        <begin position="36"/>
        <end position="56"/>
    </location>
</feature>
<proteinExistence type="predicted"/>
<comment type="caution">
    <text evidence="3">The sequence shown here is derived from an EMBL/GenBank/DDBJ whole genome shotgun (WGS) entry which is preliminary data.</text>
</comment>
<dbReference type="PANTHER" id="PTHR43592">
    <property type="entry name" value="CAAX AMINO TERMINAL PROTEASE"/>
    <property type="match status" value="1"/>
</dbReference>
<keyword evidence="1" id="KW-1133">Transmembrane helix</keyword>
<keyword evidence="1" id="KW-0812">Transmembrane</keyword>
<dbReference type="GO" id="GO:0080120">
    <property type="term" value="P:CAAX-box protein maturation"/>
    <property type="evidence" value="ECO:0007669"/>
    <property type="project" value="UniProtKB-ARBA"/>
</dbReference>
<keyword evidence="4" id="KW-1185">Reference proteome</keyword>
<feature type="transmembrane region" description="Helical" evidence="1">
    <location>
        <begin position="236"/>
        <end position="253"/>
    </location>
</feature>
<keyword evidence="3" id="KW-0378">Hydrolase</keyword>
<dbReference type="Proteomes" id="UP001139462">
    <property type="component" value="Unassembled WGS sequence"/>
</dbReference>
<dbReference type="PANTHER" id="PTHR43592:SF15">
    <property type="entry name" value="CAAX AMINO TERMINAL PROTEASE FAMILY PROTEIN"/>
    <property type="match status" value="1"/>
</dbReference>
<keyword evidence="3" id="KW-0645">Protease</keyword>
<dbReference type="RefSeq" id="WP_237609189.1">
    <property type="nucleotide sequence ID" value="NZ_JAIRBB010000021.1"/>
</dbReference>
<organism evidence="3 4">
    <name type="scientific">Aequorivita xiaoshiensis</name>
    <dbReference type="NCBI Taxonomy" id="2874476"/>
    <lineage>
        <taxon>Bacteria</taxon>
        <taxon>Pseudomonadati</taxon>
        <taxon>Bacteroidota</taxon>
        <taxon>Flavobacteriia</taxon>
        <taxon>Flavobacteriales</taxon>
        <taxon>Flavobacteriaceae</taxon>
        <taxon>Aequorivita</taxon>
    </lineage>
</organism>
<evidence type="ECO:0000259" key="2">
    <source>
        <dbReference type="Pfam" id="PF02517"/>
    </source>
</evidence>
<dbReference type="EMBL" id="JAIRBB010000021">
    <property type="protein sequence ID" value="MCG2432121.1"/>
    <property type="molecule type" value="Genomic_DNA"/>
</dbReference>
<keyword evidence="3" id="KW-0482">Metalloprotease</keyword>
<evidence type="ECO:0000256" key="1">
    <source>
        <dbReference type="SAM" id="Phobius"/>
    </source>
</evidence>
<reference evidence="3" key="1">
    <citation type="submission" date="2021-09" db="EMBL/GenBank/DDBJ databases">
        <title>Genome of Aequorivita sp. strain F64183.</title>
        <authorList>
            <person name="Wang Y."/>
        </authorList>
    </citation>
    <scope>NUCLEOTIDE SEQUENCE</scope>
    <source>
        <strain evidence="3">F64183</strain>
    </source>
</reference>
<dbReference type="Pfam" id="PF02517">
    <property type="entry name" value="Rce1-like"/>
    <property type="match status" value="1"/>
</dbReference>
<sequence>MSILKALLISILLSIIHIAIYLGIDQLIKESIPNNYVIHYIGLIPIITTIIGYLTIFKIFRISFDWENMNNKIGTINLKIVFYLLILTIGLELFDRPFFDFSKIVDFLNGIVNEPYVQSKKPNISLIYTGLYYIILAPIFEELLFRKYMYTKLSKKYSENLSIITSSILFSLIHLPSYRNLIPTLIFGIICCIIYKKTKNISYTIILHILANLSWFIFENYGEIYYKWIFGLKYNLIYWTVFGIGITLILFGMKKITTANNVYSS</sequence>
<dbReference type="GO" id="GO:0008237">
    <property type="term" value="F:metallopeptidase activity"/>
    <property type="evidence" value="ECO:0007669"/>
    <property type="project" value="UniProtKB-KW"/>
</dbReference>
<evidence type="ECO:0000313" key="4">
    <source>
        <dbReference type="Proteomes" id="UP001139462"/>
    </source>
</evidence>
<keyword evidence="1" id="KW-0472">Membrane</keyword>
<feature type="transmembrane region" description="Helical" evidence="1">
    <location>
        <begin position="7"/>
        <end position="24"/>
    </location>
</feature>
<dbReference type="AlphaFoldDB" id="A0A9X1UE00"/>
<feature type="transmembrane region" description="Helical" evidence="1">
    <location>
        <begin position="205"/>
        <end position="224"/>
    </location>
</feature>